<reference evidence="16 17" key="1">
    <citation type="submission" date="2024-02" db="EMBL/GenBank/DDBJ databases">
        <authorList>
            <person name="Chen Y."/>
            <person name="Shah S."/>
            <person name="Dougan E. K."/>
            <person name="Thang M."/>
            <person name="Chan C."/>
        </authorList>
    </citation>
    <scope>NUCLEOTIDE SEQUENCE [LARGE SCALE GENOMIC DNA]</scope>
</reference>
<keyword evidence="10" id="KW-0067">ATP-binding</keyword>
<evidence type="ECO:0000256" key="5">
    <source>
        <dbReference type="ARBA" id="ARBA00022691"/>
    </source>
</evidence>
<feature type="domain" description="Helicase ATP-binding" evidence="14">
    <location>
        <begin position="95"/>
        <end position="258"/>
    </location>
</feature>
<keyword evidence="17" id="KW-1185">Reference proteome</keyword>
<gene>
    <name evidence="16" type="ORF">CCMP2556_LOCUS2889</name>
</gene>
<dbReference type="Pfam" id="PF00270">
    <property type="entry name" value="DEAD"/>
    <property type="match status" value="1"/>
</dbReference>
<dbReference type="CDD" id="cd00268">
    <property type="entry name" value="DEADc"/>
    <property type="match status" value="1"/>
</dbReference>
<evidence type="ECO:0000256" key="3">
    <source>
        <dbReference type="ARBA" id="ARBA00022603"/>
    </source>
</evidence>
<feature type="short sequence motif" description="Q motif" evidence="11">
    <location>
        <begin position="64"/>
        <end position="92"/>
    </location>
</feature>
<evidence type="ECO:0000256" key="1">
    <source>
        <dbReference type="ARBA" id="ARBA00000142"/>
    </source>
</evidence>
<dbReference type="InterPro" id="IPR002885">
    <property type="entry name" value="PPR_rpt"/>
</dbReference>
<dbReference type="InterPro" id="IPR011990">
    <property type="entry name" value="TPR-like_helical_dom_sf"/>
</dbReference>
<comment type="caution">
    <text evidence="16">The sequence shown here is derived from an EMBL/GenBank/DDBJ whole genome shotgun (WGS) entry which is preliminary data.</text>
</comment>
<evidence type="ECO:0000256" key="13">
    <source>
        <dbReference type="SAM" id="MobiDB-lite"/>
    </source>
</evidence>
<dbReference type="EC" id="2.1.1.33" evidence="2"/>
<dbReference type="EMBL" id="CAXAMN010001114">
    <property type="protein sequence ID" value="CAK8992508.1"/>
    <property type="molecule type" value="Genomic_DNA"/>
</dbReference>
<dbReference type="PROSITE" id="PS51192">
    <property type="entry name" value="HELICASE_ATP_BIND_1"/>
    <property type="match status" value="1"/>
</dbReference>
<keyword evidence="8" id="KW-0378">Hydrolase</keyword>
<evidence type="ECO:0000259" key="14">
    <source>
        <dbReference type="PROSITE" id="PS51192"/>
    </source>
</evidence>
<keyword evidence="4" id="KW-0808">Transferase</keyword>
<evidence type="ECO:0000259" key="15">
    <source>
        <dbReference type="PROSITE" id="PS51195"/>
    </source>
</evidence>
<dbReference type="Pfam" id="PF13041">
    <property type="entry name" value="PPR_2"/>
    <property type="match status" value="1"/>
</dbReference>
<keyword evidence="7" id="KW-0547">Nucleotide-binding</keyword>
<dbReference type="PROSITE" id="PS51625">
    <property type="entry name" value="SAM_MT_TRMB"/>
    <property type="match status" value="1"/>
</dbReference>
<evidence type="ECO:0000313" key="17">
    <source>
        <dbReference type="Proteomes" id="UP001642484"/>
    </source>
</evidence>
<evidence type="ECO:0000256" key="11">
    <source>
        <dbReference type="PROSITE-ProRule" id="PRU00552"/>
    </source>
</evidence>
<dbReference type="SUPFAM" id="SSF52540">
    <property type="entry name" value="P-loop containing nucleoside triphosphate hydrolases"/>
    <property type="match status" value="1"/>
</dbReference>
<sequence length="741" mass="80667">MGRSFPVWRHDLERKVRGSEWTTNLTNICRSGKAKGKGKGKASEQQQRSKGGISIQGGEVEPLQSFKELPFSKVLRKSLRSCGFQKPMPIQAYGWPVALSGRDCIGIAKTGSGKTLAFLLPAMHKIQSWLDEDPGEGGGPLALVVVPTRELAAQIHREAERFSPSGQRACCVYGGTPWEPQAASLEAGVELLVATPGRLAFLMARGGEAAARAAREIAACGSRKQLTEAVAVFERFTATGGRATRHILSTLLNVHVLCGDLPGALGVSQKMQDSNLQLGVVEYTTLLKGHLAYGDLAAAWRLLEEMEAAQRAPDLRTLNTFLRGCVKLGALADAEAVYAKASQWRLEADGATYKILAQVYSQRLKLKALMKLLKDGEGTEALGQLENAAGLNVSIGQVACLLGQRKVALKGITRAEEALAAATESTDFDHLRRQELLREVRMIKKAMKEDFDLMGAFGRLFAVPRRCTDIDTAGRGVLHGEVFKALCQGFGLEECFLRGFGEEEDSRAQLKRCLKGSQLRWKRIFGSDGPVKLEVCSGTGDWVVAQALKDPAANWVASELRYDRVWSIVTKSVFEKCSNLAVLAGDAGSFLKSMIPEGSLSTMCINFPEPPQTTRNASCDDAESYLHLLTSEFFIDAHSALVPGGVLTIFSDNQEYMRSLARTIGLLRGPSDLARCFEPLGDVPAEHLETAEEMCGLLICQGCPGEEAGHVVQASSQFDRFFQHGQHLDRFYLAVCKVPME</sequence>
<proteinExistence type="predicted"/>
<keyword evidence="3" id="KW-0489">Methyltransferase</keyword>
<dbReference type="InterPro" id="IPR044742">
    <property type="entry name" value="DEAD/DEAH_RhlB"/>
</dbReference>
<keyword evidence="9" id="KW-0347">Helicase</keyword>
<dbReference type="InterPro" id="IPR027417">
    <property type="entry name" value="P-loop_NTPase"/>
</dbReference>
<evidence type="ECO:0000256" key="9">
    <source>
        <dbReference type="ARBA" id="ARBA00022806"/>
    </source>
</evidence>
<dbReference type="PANTHER" id="PTHR47958">
    <property type="entry name" value="ATP-DEPENDENT RNA HELICASE DBP3"/>
    <property type="match status" value="1"/>
</dbReference>
<dbReference type="InterPro" id="IPR029063">
    <property type="entry name" value="SAM-dependent_MTases_sf"/>
</dbReference>
<dbReference type="Gene3D" id="3.40.50.150">
    <property type="entry name" value="Vaccinia Virus protein VP39"/>
    <property type="match status" value="1"/>
</dbReference>
<feature type="region of interest" description="Disordered" evidence="13">
    <location>
        <begin position="31"/>
        <end position="57"/>
    </location>
</feature>
<dbReference type="SMART" id="SM00487">
    <property type="entry name" value="DEXDc"/>
    <property type="match status" value="1"/>
</dbReference>
<dbReference type="Gene3D" id="1.25.40.10">
    <property type="entry name" value="Tetratricopeptide repeat domain"/>
    <property type="match status" value="1"/>
</dbReference>
<evidence type="ECO:0000256" key="10">
    <source>
        <dbReference type="ARBA" id="ARBA00022840"/>
    </source>
</evidence>
<comment type="catalytic activity">
    <reaction evidence="1">
        <text>guanosine(46) in tRNA + S-adenosyl-L-methionine = N(7)-methylguanosine(46) in tRNA + S-adenosyl-L-homocysteine</text>
        <dbReference type="Rhea" id="RHEA:42708"/>
        <dbReference type="Rhea" id="RHEA-COMP:10188"/>
        <dbReference type="Rhea" id="RHEA-COMP:10189"/>
        <dbReference type="ChEBI" id="CHEBI:57856"/>
        <dbReference type="ChEBI" id="CHEBI:59789"/>
        <dbReference type="ChEBI" id="CHEBI:74269"/>
        <dbReference type="ChEBI" id="CHEBI:74480"/>
        <dbReference type="EC" id="2.1.1.33"/>
    </reaction>
</comment>
<evidence type="ECO:0000256" key="7">
    <source>
        <dbReference type="ARBA" id="ARBA00022741"/>
    </source>
</evidence>
<dbReference type="Gene3D" id="3.40.50.300">
    <property type="entry name" value="P-loop containing nucleotide triphosphate hydrolases"/>
    <property type="match status" value="1"/>
</dbReference>
<organism evidence="16 17">
    <name type="scientific">Durusdinium trenchii</name>
    <dbReference type="NCBI Taxonomy" id="1381693"/>
    <lineage>
        <taxon>Eukaryota</taxon>
        <taxon>Sar</taxon>
        <taxon>Alveolata</taxon>
        <taxon>Dinophyceae</taxon>
        <taxon>Suessiales</taxon>
        <taxon>Symbiodiniaceae</taxon>
        <taxon>Durusdinium</taxon>
    </lineage>
</organism>
<dbReference type="Pfam" id="PF02390">
    <property type="entry name" value="Methyltransf_4"/>
    <property type="match status" value="1"/>
</dbReference>
<evidence type="ECO:0000256" key="12">
    <source>
        <dbReference type="PROSITE-ProRule" id="PRU00708"/>
    </source>
</evidence>
<accession>A0ABP0HS31</accession>
<dbReference type="InterPro" id="IPR014014">
    <property type="entry name" value="RNA_helicase_DEAD_Q_motif"/>
</dbReference>
<feature type="repeat" description="PPR" evidence="12">
    <location>
        <begin position="279"/>
        <end position="313"/>
    </location>
</feature>
<dbReference type="SUPFAM" id="SSF53335">
    <property type="entry name" value="S-adenosyl-L-methionine-dependent methyltransferases"/>
    <property type="match status" value="1"/>
</dbReference>
<evidence type="ECO:0000256" key="6">
    <source>
        <dbReference type="ARBA" id="ARBA00022694"/>
    </source>
</evidence>
<dbReference type="InterPro" id="IPR011545">
    <property type="entry name" value="DEAD/DEAH_box_helicase_dom"/>
</dbReference>
<evidence type="ECO:0000256" key="4">
    <source>
        <dbReference type="ARBA" id="ARBA00022679"/>
    </source>
</evidence>
<dbReference type="PROSITE" id="PS51195">
    <property type="entry name" value="Q_MOTIF"/>
    <property type="match status" value="1"/>
</dbReference>
<evidence type="ECO:0000256" key="8">
    <source>
        <dbReference type="ARBA" id="ARBA00022801"/>
    </source>
</evidence>
<dbReference type="InterPro" id="IPR003358">
    <property type="entry name" value="tRNA_(Gua-N-7)_MeTrfase_Trmb"/>
</dbReference>
<name>A0ABP0HS31_9DINO</name>
<protein>
    <recommendedName>
        <fullName evidence="2">tRNA (guanine(46)-N(7))-methyltransferase</fullName>
        <ecNumber evidence="2">2.1.1.33</ecNumber>
    </recommendedName>
</protein>
<feature type="domain" description="DEAD-box RNA helicase Q" evidence="15">
    <location>
        <begin position="64"/>
        <end position="92"/>
    </location>
</feature>
<keyword evidence="6" id="KW-0819">tRNA processing</keyword>
<dbReference type="PROSITE" id="PS51375">
    <property type="entry name" value="PPR"/>
    <property type="match status" value="1"/>
</dbReference>
<keyword evidence="5" id="KW-0949">S-adenosyl-L-methionine</keyword>
<evidence type="ECO:0000256" key="2">
    <source>
        <dbReference type="ARBA" id="ARBA00011977"/>
    </source>
</evidence>
<evidence type="ECO:0000313" key="16">
    <source>
        <dbReference type="EMBL" id="CAK8992508.1"/>
    </source>
</evidence>
<dbReference type="Proteomes" id="UP001642484">
    <property type="component" value="Unassembled WGS sequence"/>
</dbReference>
<dbReference type="InterPro" id="IPR014001">
    <property type="entry name" value="Helicase_ATP-bd"/>
</dbReference>